<organism evidence="1 2">
    <name type="scientific">Galerina marginata (strain CBS 339.88)</name>
    <dbReference type="NCBI Taxonomy" id="685588"/>
    <lineage>
        <taxon>Eukaryota</taxon>
        <taxon>Fungi</taxon>
        <taxon>Dikarya</taxon>
        <taxon>Basidiomycota</taxon>
        <taxon>Agaricomycotina</taxon>
        <taxon>Agaricomycetes</taxon>
        <taxon>Agaricomycetidae</taxon>
        <taxon>Agaricales</taxon>
        <taxon>Agaricineae</taxon>
        <taxon>Strophariaceae</taxon>
        <taxon>Galerina</taxon>
    </lineage>
</organism>
<accession>A0A067T9Y8</accession>
<name>A0A067T9Y8_GALM3</name>
<dbReference type="AlphaFoldDB" id="A0A067T9Y8"/>
<dbReference type="HOGENOM" id="CLU_2849837_0_0_1"/>
<reference evidence="2" key="1">
    <citation type="journal article" date="2014" name="Proc. Natl. Acad. Sci. U.S.A.">
        <title>Extensive sampling of basidiomycete genomes demonstrates inadequacy of the white-rot/brown-rot paradigm for wood decay fungi.</title>
        <authorList>
            <person name="Riley R."/>
            <person name="Salamov A.A."/>
            <person name="Brown D.W."/>
            <person name="Nagy L.G."/>
            <person name="Floudas D."/>
            <person name="Held B.W."/>
            <person name="Levasseur A."/>
            <person name="Lombard V."/>
            <person name="Morin E."/>
            <person name="Otillar R."/>
            <person name="Lindquist E.A."/>
            <person name="Sun H."/>
            <person name="LaButti K.M."/>
            <person name="Schmutz J."/>
            <person name="Jabbour D."/>
            <person name="Luo H."/>
            <person name="Baker S.E."/>
            <person name="Pisabarro A.G."/>
            <person name="Walton J.D."/>
            <person name="Blanchette R.A."/>
            <person name="Henrissat B."/>
            <person name="Martin F."/>
            <person name="Cullen D."/>
            <person name="Hibbett D.S."/>
            <person name="Grigoriev I.V."/>
        </authorList>
    </citation>
    <scope>NUCLEOTIDE SEQUENCE [LARGE SCALE GENOMIC DNA]</scope>
    <source>
        <strain evidence="2">CBS 339.88</strain>
    </source>
</reference>
<protein>
    <submittedName>
        <fullName evidence="1">Uncharacterized protein</fullName>
    </submittedName>
</protein>
<sequence>MEFEGANDFLFRHGRELMPYFDVMIWRHPPRTRLYSNAKGLEESGKQGACRWDYFSKESLDNVKE</sequence>
<evidence type="ECO:0000313" key="2">
    <source>
        <dbReference type="Proteomes" id="UP000027222"/>
    </source>
</evidence>
<proteinExistence type="predicted"/>
<evidence type="ECO:0000313" key="1">
    <source>
        <dbReference type="EMBL" id="KDR75818.1"/>
    </source>
</evidence>
<dbReference type="Proteomes" id="UP000027222">
    <property type="component" value="Unassembled WGS sequence"/>
</dbReference>
<gene>
    <name evidence="1" type="ORF">GALMADRAFT_248537</name>
</gene>
<dbReference type="EMBL" id="KL142380">
    <property type="protein sequence ID" value="KDR75818.1"/>
    <property type="molecule type" value="Genomic_DNA"/>
</dbReference>
<keyword evidence="2" id="KW-1185">Reference proteome</keyword>